<keyword evidence="2" id="KW-1185">Reference proteome</keyword>
<gene>
    <name evidence="1" type="ORF">GGR12_002820</name>
</gene>
<dbReference type="Proteomes" id="UP000529946">
    <property type="component" value="Unassembled WGS sequence"/>
</dbReference>
<evidence type="ECO:0000313" key="2">
    <source>
        <dbReference type="Proteomes" id="UP000529946"/>
    </source>
</evidence>
<dbReference type="AlphaFoldDB" id="A0A7W6JF20"/>
<organism evidence="1 2">
    <name type="scientific">Brevundimonas lenta</name>
    <dbReference type="NCBI Taxonomy" id="424796"/>
    <lineage>
        <taxon>Bacteria</taxon>
        <taxon>Pseudomonadati</taxon>
        <taxon>Pseudomonadota</taxon>
        <taxon>Alphaproteobacteria</taxon>
        <taxon>Caulobacterales</taxon>
        <taxon>Caulobacteraceae</taxon>
        <taxon>Brevundimonas</taxon>
    </lineage>
</organism>
<proteinExistence type="predicted"/>
<dbReference type="EMBL" id="JACIDM010000003">
    <property type="protein sequence ID" value="MBB4083932.1"/>
    <property type="molecule type" value="Genomic_DNA"/>
</dbReference>
<comment type="caution">
    <text evidence="1">The sequence shown here is derived from an EMBL/GenBank/DDBJ whole genome shotgun (WGS) entry which is preliminary data.</text>
</comment>
<protein>
    <submittedName>
        <fullName evidence="1">Uncharacterized protein</fullName>
    </submittedName>
</protein>
<sequence>MVSSDAWTAVAAWVACIFTATVAGPDLIDRMQGSRIDVTHPRQFLAYRDGEGENSIMLIAFDPTILNQSRFPDTTTSILLRIGGPQAGREAAFRAESVIQPIFWTADDEAVECPPMTRCIKKRQMTIGEERADVVNVSAGTARSLYISFPLTADNCQGPDEVCTRFRDFDGAVEVLAANPAIAFTIDLTMADDGLKSVSCVLSAEAKRGWSQLLDRVGEKGWAIGNCA</sequence>
<reference evidence="1 2" key="1">
    <citation type="submission" date="2020-08" db="EMBL/GenBank/DDBJ databases">
        <title>Genomic Encyclopedia of Type Strains, Phase IV (KMG-IV): sequencing the most valuable type-strain genomes for metagenomic binning, comparative biology and taxonomic classification.</title>
        <authorList>
            <person name="Goeker M."/>
        </authorList>
    </citation>
    <scope>NUCLEOTIDE SEQUENCE [LARGE SCALE GENOMIC DNA]</scope>
    <source>
        <strain evidence="1 2">DSM 23960</strain>
    </source>
</reference>
<evidence type="ECO:0000313" key="1">
    <source>
        <dbReference type="EMBL" id="MBB4083932.1"/>
    </source>
</evidence>
<name>A0A7W6JF20_9CAUL</name>
<dbReference type="RefSeq" id="WP_183205071.1">
    <property type="nucleotide sequence ID" value="NZ_BAAAER010000003.1"/>
</dbReference>
<accession>A0A7W6JF20</accession>